<accession>A0A168Q8S9</accession>
<reference evidence="2" key="1">
    <citation type="submission" date="2016-04" db="EMBL/GenBank/DDBJ databases">
        <authorList>
            <person name="Evans L.H."/>
            <person name="Alamgir A."/>
            <person name="Owens N."/>
            <person name="Weber N.D."/>
            <person name="Virtaneva K."/>
            <person name="Barbian K."/>
            <person name="Babar A."/>
            <person name="Rosenke K."/>
        </authorList>
    </citation>
    <scope>NUCLEOTIDE SEQUENCE [LARGE SCALE GENOMIC DNA]</scope>
    <source>
        <strain evidence="2">CBS 101.48</strain>
    </source>
</reference>
<feature type="transmembrane region" description="Helical" evidence="1">
    <location>
        <begin position="43"/>
        <end position="64"/>
    </location>
</feature>
<dbReference type="EMBL" id="LT554307">
    <property type="protein sequence ID" value="SAM03917.1"/>
    <property type="molecule type" value="Genomic_DNA"/>
</dbReference>
<proteinExistence type="predicted"/>
<dbReference type="Proteomes" id="UP000078561">
    <property type="component" value="Unassembled WGS sequence"/>
</dbReference>
<keyword evidence="1" id="KW-0472">Membrane</keyword>
<keyword evidence="1" id="KW-1133">Transmembrane helix</keyword>
<protein>
    <submittedName>
        <fullName evidence="2">Uncharacterized protein</fullName>
    </submittedName>
</protein>
<evidence type="ECO:0000313" key="2">
    <source>
        <dbReference type="EMBL" id="SAM03917.1"/>
    </source>
</evidence>
<gene>
    <name evidence="2" type="primary">ABSGL_09773.1 scaffold 11617</name>
</gene>
<dbReference type="OrthoDB" id="660555at2759"/>
<keyword evidence="1" id="KW-0812">Transmembrane</keyword>
<dbReference type="InParanoid" id="A0A168Q8S9"/>
<name>A0A168Q8S9_ABSGL</name>
<evidence type="ECO:0000256" key="1">
    <source>
        <dbReference type="SAM" id="Phobius"/>
    </source>
</evidence>
<evidence type="ECO:0000313" key="3">
    <source>
        <dbReference type="Proteomes" id="UP000078561"/>
    </source>
</evidence>
<sequence>MTNTIHDFTPAQQKNVDRFCRDFYTKDKTHLLVNAVLHRGKKWWSYGVVAIVAHLYTGHGLWTFTTPWLTKIPTASTPVFLVELTVWSMGLGIAWYAWLSHLYGSQVNERIRKLAGDIDQAHRQPHTNVWLMKDTKSTRVLGVVILNCDGGAEEGQIKVAAMGSRIELALVQRAIQFARQQGIKVVTQEHWNTGPTPLL</sequence>
<dbReference type="AlphaFoldDB" id="A0A168Q8S9"/>
<organism evidence="2">
    <name type="scientific">Absidia glauca</name>
    <name type="common">Pin mould</name>
    <dbReference type="NCBI Taxonomy" id="4829"/>
    <lineage>
        <taxon>Eukaryota</taxon>
        <taxon>Fungi</taxon>
        <taxon>Fungi incertae sedis</taxon>
        <taxon>Mucoromycota</taxon>
        <taxon>Mucoromycotina</taxon>
        <taxon>Mucoromycetes</taxon>
        <taxon>Mucorales</taxon>
        <taxon>Cunninghamellaceae</taxon>
        <taxon>Absidia</taxon>
    </lineage>
</organism>
<keyword evidence="3" id="KW-1185">Reference proteome</keyword>
<feature type="transmembrane region" description="Helical" evidence="1">
    <location>
        <begin position="84"/>
        <end position="104"/>
    </location>
</feature>